<evidence type="ECO:0000313" key="13">
    <source>
        <dbReference type="EMBL" id="QCI60712.1"/>
    </source>
</evidence>
<dbReference type="KEGG" id="obj:EIO64_17105"/>
<sequence length="558" mass="60660">MQTRYFDLRDTKGQQKEIEDKIGAAAKILRDGGLVGIPTETVYGLGANALDGTAVKRIFEAKGRPQDNPLIIHVTGAQWLPRYCADVPPLAYVLARKFWPGPLTMILKRRPIIPDETTAGLDTVAVRCPNHPVTLAIIREAGIPIAAPSANLSGRPSCTTAQDVLEDMDGRISGVVDGGPCAVGVESTILDLTCDPPRLLRPGGLPLEDLERLIGKIDVDKAVNGALAEGEKPKAPGMKYRHYAPKAPVTVITGAPEKSAQEILRRVGPTSGVICFEEFADLFREQEVHTLGPVGDKLVQAQRVFDALRTFDTSDVTEIFAQCPDNRGLGLAIGNRLKKAAGFHVVEADSERVVLGLTGGTGAGKSSALRAIRSLGGEVIDCDALYHEMLETCAPLRDEIGVSFPGAFDAAGQLDRRKLGQEVFSHKDRLEQLNGIVARHLVPEVRRRLAASESKIFAIDAINLLEGGLDQLCDRTIAVTAPLELRVRRIMARDNITEQYARLRISAQQPDEYYRGKCDCELNNAADTAAAFEMEAREFFQRLIDTIKEEKAHGKQGI</sequence>
<dbReference type="Gene3D" id="3.90.870.10">
    <property type="entry name" value="DHBP synthase"/>
    <property type="match status" value="1"/>
</dbReference>
<dbReference type="AlphaFoldDB" id="A0A4D7B2S3"/>
<comment type="function">
    <text evidence="10">Catalyzes the phosphorylation of the 3'-hydroxyl group of dephosphocoenzyme A to form coenzyme A.</text>
</comment>
<dbReference type="GO" id="GO:0061710">
    <property type="term" value="F:L-threonylcarbamoyladenylate synthase"/>
    <property type="evidence" value="ECO:0007669"/>
    <property type="project" value="UniProtKB-EC"/>
</dbReference>
<dbReference type="FunFam" id="3.90.870.10:FF:000009">
    <property type="entry name" value="Threonylcarbamoyl-AMP synthase, putative"/>
    <property type="match status" value="1"/>
</dbReference>
<keyword evidence="14" id="KW-1185">Reference proteome</keyword>
<comment type="subcellular location">
    <subcellularLocation>
        <location evidence="1 10">Cytoplasm</location>
    </subcellularLocation>
</comment>
<dbReference type="PROSITE" id="PS51163">
    <property type="entry name" value="YRDC"/>
    <property type="match status" value="1"/>
</dbReference>
<dbReference type="CDD" id="cd02022">
    <property type="entry name" value="DPCK"/>
    <property type="match status" value="1"/>
</dbReference>
<dbReference type="PANTHER" id="PTHR17490:SF16">
    <property type="entry name" value="THREONYLCARBAMOYL-AMP SYNTHASE"/>
    <property type="match status" value="1"/>
</dbReference>
<accession>A0A4D7B2S3</accession>
<dbReference type="Pfam" id="PF01121">
    <property type="entry name" value="CoaE"/>
    <property type="match status" value="1"/>
</dbReference>
<dbReference type="PANTHER" id="PTHR17490">
    <property type="entry name" value="SUA5"/>
    <property type="match status" value="1"/>
</dbReference>
<dbReference type="GO" id="GO:0006450">
    <property type="term" value="P:regulation of translational fidelity"/>
    <property type="evidence" value="ECO:0007669"/>
    <property type="project" value="TreeGrafter"/>
</dbReference>
<keyword evidence="6" id="KW-0548">Nucleotidyltransferase</keyword>
<evidence type="ECO:0000259" key="12">
    <source>
        <dbReference type="PROSITE" id="PS51163"/>
    </source>
</evidence>
<keyword evidence="5" id="KW-0819">tRNA processing</keyword>
<keyword evidence="4 10" id="KW-0808">Transferase</keyword>
<dbReference type="HAMAP" id="MF_00376">
    <property type="entry name" value="Dephospho_CoA_kinase"/>
    <property type="match status" value="1"/>
</dbReference>
<evidence type="ECO:0000256" key="6">
    <source>
        <dbReference type="ARBA" id="ARBA00022695"/>
    </source>
</evidence>
<dbReference type="RefSeq" id="WP_119310867.1">
    <property type="nucleotide sequence ID" value="NZ_CAUWCU010000004.1"/>
</dbReference>
<feature type="domain" description="YrdC-like" evidence="12">
    <location>
        <begin position="19"/>
        <end position="205"/>
    </location>
</feature>
<keyword evidence="3 10" id="KW-0963">Cytoplasm</keyword>
<proteinExistence type="inferred from homology"/>
<dbReference type="Proteomes" id="UP000298642">
    <property type="component" value="Chromosome"/>
</dbReference>
<dbReference type="GO" id="GO:0003725">
    <property type="term" value="F:double-stranded RNA binding"/>
    <property type="evidence" value="ECO:0007669"/>
    <property type="project" value="InterPro"/>
</dbReference>
<evidence type="ECO:0000256" key="2">
    <source>
        <dbReference type="ARBA" id="ARBA00007663"/>
    </source>
</evidence>
<keyword evidence="7 10" id="KW-0547">Nucleotide-binding</keyword>
<dbReference type="Gene3D" id="3.40.50.11030">
    <property type="entry name" value="Threonylcarbamoyl-AMP synthase, C-terminal domain"/>
    <property type="match status" value="1"/>
</dbReference>
<dbReference type="InterPro" id="IPR050156">
    <property type="entry name" value="TC-AMP_synthase_SUA5"/>
</dbReference>
<evidence type="ECO:0000256" key="9">
    <source>
        <dbReference type="ARBA" id="ARBA00048366"/>
    </source>
</evidence>
<dbReference type="PROSITE" id="PS51219">
    <property type="entry name" value="DPCK"/>
    <property type="match status" value="1"/>
</dbReference>
<dbReference type="Gene3D" id="3.40.50.300">
    <property type="entry name" value="P-loop containing nucleotide triphosphate hydrolases"/>
    <property type="match status" value="1"/>
</dbReference>
<dbReference type="InterPro" id="IPR027417">
    <property type="entry name" value="P-loop_NTPase"/>
</dbReference>
<comment type="similarity">
    <text evidence="10">Belongs to the CoaE family.</text>
</comment>
<dbReference type="InterPro" id="IPR006070">
    <property type="entry name" value="Sua5-like_dom"/>
</dbReference>
<dbReference type="NCBIfam" id="TIGR00057">
    <property type="entry name" value="L-threonylcarbamoyladenylate synthase"/>
    <property type="match status" value="1"/>
</dbReference>
<dbReference type="SUPFAM" id="SSF52540">
    <property type="entry name" value="P-loop containing nucleoside triphosphate hydrolases"/>
    <property type="match status" value="1"/>
</dbReference>
<keyword evidence="8 10" id="KW-0067">ATP-binding</keyword>
<comment type="catalytic activity">
    <reaction evidence="10">
        <text>3'-dephospho-CoA + ATP = ADP + CoA + H(+)</text>
        <dbReference type="Rhea" id="RHEA:18245"/>
        <dbReference type="ChEBI" id="CHEBI:15378"/>
        <dbReference type="ChEBI" id="CHEBI:30616"/>
        <dbReference type="ChEBI" id="CHEBI:57287"/>
        <dbReference type="ChEBI" id="CHEBI:57328"/>
        <dbReference type="ChEBI" id="CHEBI:456216"/>
        <dbReference type="EC" id="2.7.1.24"/>
    </reaction>
</comment>
<comment type="similarity">
    <text evidence="2">Belongs to the SUA5 family.</text>
</comment>
<evidence type="ECO:0000256" key="5">
    <source>
        <dbReference type="ARBA" id="ARBA00022694"/>
    </source>
</evidence>
<dbReference type="GO" id="GO:0015937">
    <property type="term" value="P:coenzyme A biosynthetic process"/>
    <property type="evidence" value="ECO:0007669"/>
    <property type="project" value="UniProtKB-UniRule"/>
</dbReference>
<name>A0A4D7B2S3_9FIRM</name>
<evidence type="ECO:0000256" key="3">
    <source>
        <dbReference type="ARBA" id="ARBA00022490"/>
    </source>
</evidence>
<dbReference type="InterPro" id="IPR038385">
    <property type="entry name" value="Sua5/YwlC_C"/>
</dbReference>
<dbReference type="InterPro" id="IPR017945">
    <property type="entry name" value="DHBP_synth_RibB-like_a/b_dom"/>
</dbReference>
<dbReference type="GO" id="GO:0004140">
    <property type="term" value="F:dephospho-CoA kinase activity"/>
    <property type="evidence" value="ECO:0007669"/>
    <property type="project" value="UniProtKB-UniRule"/>
</dbReference>
<evidence type="ECO:0000313" key="14">
    <source>
        <dbReference type="Proteomes" id="UP000298642"/>
    </source>
</evidence>
<evidence type="ECO:0000256" key="11">
    <source>
        <dbReference type="NCBIfam" id="TIGR00152"/>
    </source>
</evidence>
<organism evidence="13 14">
    <name type="scientific">Dysosmobacter welbionis</name>
    <dbReference type="NCBI Taxonomy" id="2093857"/>
    <lineage>
        <taxon>Bacteria</taxon>
        <taxon>Bacillati</taxon>
        <taxon>Bacillota</taxon>
        <taxon>Clostridia</taxon>
        <taxon>Eubacteriales</taxon>
        <taxon>Oscillospiraceae</taxon>
        <taxon>Dysosmobacter</taxon>
    </lineage>
</organism>
<dbReference type="GO" id="GO:0005737">
    <property type="term" value="C:cytoplasm"/>
    <property type="evidence" value="ECO:0007669"/>
    <property type="project" value="UniProtKB-SubCell"/>
</dbReference>
<dbReference type="Pfam" id="PF03481">
    <property type="entry name" value="Sua5_C"/>
    <property type="match status" value="1"/>
</dbReference>
<feature type="binding site" evidence="10">
    <location>
        <begin position="362"/>
        <end position="367"/>
    </location>
    <ligand>
        <name>ATP</name>
        <dbReference type="ChEBI" id="CHEBI:30616"/>
    </ligand>
</feature>
<dbReference type="InterPro" id="IPR005145">
    <property type="entry name" value="Sua5_C"/>
</dbReference>
<evidence type="ECO:0000256" key="1">
    <source>
        <dbReference type="ARBA" id="ARBA00004496"/>
    </source>
</evidence>
<comment type="catalytic activity">
    <reaction evidence="9">
        <text>L-threonine + hydrogencarbonate + ATP = L-threonylcarbamoyladenylate + diphosphate + H2O</text>
        <dbReference type="Rhea" id="RHEA:36407"/>
        <dbReference type="ChEBI" id="CHEBI:15377"/>
        <dbReference type="ChEBI" id="CHEBI:17544"/>
        <dbReference type="ChEBI" id="CHEBI:30616"/>
        <dbReference type="ChEBI" id="CHEBI:33019"/>
        <dbReference type="ChEBI" id="CHEBI:57926"/>
        <dbReference type="ChEBI" id="CHEBI:73682"/>
        <dbReference type="EC" id="2.7.7.87"/>
    </reaction>
</comment>
<gene>
    <name evidence="10" type="primary">coaE</name>
    <name evidence="13" type="ORF">EIO64_17105</name>
</gene>
<keyword evidence="10" id="KW-0418">Kinase</keyword>
<comment type="pathway">
    <text evidence="10">Cofactor biosynthesis; coenzyme A biosynthesis; CoA from (R)-pantothenate: step 5/5.</text>
</comment>
<dbReference type="GO" id="GO:0000049">
    <property type="term" value="F:tRNA binding"/>
    <property type="evidence" value="ECO:0007669"/>
    <property type="project" value="TreeGrafter"/>
</dbReference>
<dbReference type="NCBIfam" id="TIGR00152">
    <property type="entry name" value="dephospho-CoA kinase"/>
    <property type="match status" value="1"/>
</dbReference>
<evidence type="ECO:0000256" key="4">
    <source>
        <dbReference type="ARBA" id="ARBA00022679"/>
    </source>
</evidence>
<dbReference type="Pfam" id="PF01300">
    <property type="entry name" value="Sua5_yciO_yrdC"/>
    <property type="match status" value="1"/>
</dbReference>
<dbReference type="GO" id="GO:0008033">
    <property type="term" value="P:tRNA processing"/>
    <property type="evidence" value="ECO:0007669"/>
    <property type="project" value="UniProtKB-KW"/>
</dbReference>
<dbReference type="SUPFAM" id="SSF55821">
    <property type="entry name" value="YrdC/RibB"/>
    <property type="match status" value="1"/>
</dbReference>
<dbReference type="EMBL" id="CP034413">
    <property type="protein sequence ID" value="QCI60712.1"/>
    <property type="molecule type" value="Genomic_DNA"/>
</dbReference>
<protein>
    <recommendedName>
        <fullName evidence="10 11">Dephospho-CoA kinase</fullName>
        <ecNumber evidence="10 11">2.7.1.24</ecNumber>
    </recommendedName>
    <alternativeName>
        <fullName evidence="10">Dephosphocoenzyme A kinase</fullName>
    </alternativeName>
</protein>
<dbReference type="EC" id="2.7.1.24" evidence="10 11"/>
<dbReference type="GO" id="GO:0005524">
    <property type="term" value="F:ATP binding"/>
    <property type="evidence" value="ECO:0007669"/>
    <property type="project" value="UniProtKB-UniRule"/>
</dbReference>
<evidence type="ECO:0000256" key="8">
    <source>
        <dbReference type="ARBA" id="ARBA00022840"/>
    </source>
</evidence>
<keyword evidence="10" id="KW-0173">Coenzyme A biosynthesis</keyword>
<dbReference type="UniPathway" id="UPA00241">
    <property type="reaction ID" value="UER00356"/>
</dbReference>
<evidence type="ECO:0000256" key="7">
    <source>
        <dbReference type="ARBA" id="ARBA00022741"/>
    </source>
</evidence>
<dbReference type="InterPro" id="IPR001977">
    <property type="entry name" value="Depp_CoAkinase"/>
</dbReference>
<dbReference type="GeneID" id="89520881"/>
<evidence type="ECO:0000256" key="10">
    <source>
        <dbReference type="HAMAP-Rule" id="MF_00376"/>
    </source>
</evidence>
<reference evidence="14" key="1">
    <citation type="submission" date="2018-12" db="EMBL/GenBank/DDBJ databases">
        <title>Dusodibacter welbiota gen. nov., sp. nov., isolated from human faeces and emended description of the Oscillibacter genus.</title>
        <authorList>
            <person name="Le Roy T."/>
            <person name="Van der Smissen P."/>
            <person name="Delzenne N."/>
            <person name="Muccioli G."/>
            <person name="Collet J.F."/>
            <person name="Cani P.D."/>
        </authorList>
    </citation>
    <scope>NUCLEOTIDE SEQUENCE [LARGE SCALE GENOMIC DNA]</scope>
    <source>
        <strain evidence="14">J115</strain>
    </source>
</reference>